<evidence type="ECO:0000259" key="4">
    <source>
        <dbReference type="Pfam" id="PF13193"/>
    </source>
</evidence>
<dbReference type="PANTHER" id="PTHR43201">
    <property type="entry name" value="ACYL-COA SYNTHETASE"/>
    <property type="match status" value="1"/>
</dbReference>
<dbReference type="EMBL" id="RXIL01000011">
    <property type="protein sequence ID" value="RZN73384.1"/>
    <property type="molecule type" value="Genomic_DNA"/>
</dbReference>
<evidence type="ECO:0000313" key="6">
    <source>
        <dbReference type="Proteomes" id="UP000320766"/>
    </source>
</evidence>
<evidence type="ECO:0000256" key="1">
    <source>
        <dbReference type="ARBA" id="ARBA00006432"/>
    </source>
</evidence>
<feature type="domain" description="AMP-binding enzyme C-terminal" evidence="4">
    <location>
        <begin position="423"/>
        <end position="498"/>
    </location>
</feature>
<dbReference type="PROSITE" id="PS00455">
    <property type="entry name" value="AMP_BINDING"/>
    <property type="match status" value="1"/>
</dbReference>
<dbReference type="CDD" id="cd17631">
    <property type="entry name" value="FACL_FadD13-like"/>
    <property type="match status" value="1"/>
</dbReference>
<dbReference type="InterPro" id="IPR045851">
    <property type="entry name" value="AMP-bd_C_sf"/>
</dbReference>
<sequence>MRENVNSLGDSLALTAGKYPEKVALVNFGGSRFTYGEFNERVNRLANALTDLGVSKGDKVAYLFYNGNQISETHYAVANVGAVGVPLNFRLVGRELIYQIENADTICVVYGNEFIETINSIKGNLSKVKHFVCDGEGGEGVLNYEDLVRGGDPKEPAVEVSLDDEDLILYTAGTTGVPKGAVLTHRNHLINGYTMIMDYQWTPDDILQIAPPLYHSASLHAFLVPGVIMGATMVIHKQVIPREILQAVQEEKVTVSWGPATMWRMLINDPAIDEYDLSSVRMIINGAMYMPADMRKELLSHFPNAVMGDTYGMTEASPCTTILRPKDAMRKPASVGVPLIHCDVKIFNEKGEEMPVGEIGEIVNRGNFMKGYYKMPKETEEAIKGGWFYTGDLGRKDEEGFIYLVDRKKDMIVSGGENVYSKEVEEMLSTYPKVFEVAVIGLPDEKWGEAVTAVVAAKPGEKITEEEIVEYSKKNLAGYKCPKVVKFANDLPKNPAGKILKQELKKLYGGV</sequence>
<dbReference type="NCBIfam" id="NF004837">
    <property type="entry name" value="PRK06187.1"/>
    <property type="match status" value="1"/>
</dbReference>
<evidence type="ECO:0000256" key="2">
    <source>
        <dbReference type="ARBA" id="ARBA00022598"/>
    </source>
</evidence>
<gene>
    <name evidence="5" type="ORF">EF807_00685</name>
</gene>
<name>A0A520KYS3_9EURY</name>
<dbReference type="GO" id="GO:0031956">
    <property type="term" value="F:medium-chain fatty acid-CoA ligase activity"/>
    <property type="evidence" value="ECO:0007669"/>
    <property type="project" value="TreeGrafter"/>
</dbReference>
<dbReference type="Pfam" id="PF00501">
    <property type="entry name" value="AMP-binding"/>
    <property type="match status" value="1"/>
</dbReference>
<dbReference type="Pfam" id="PF13193">
    <property type="entry name" value="AMP-binding_C"/>
    <property type="match status" value="1"/>
</dbReference>
<dbReference type="InterPro" id="IPR020845">
    <property type="entry name" value="AMP-binding_CS"/>
</dbReference>
<keyword evidence="2 5" id="KW-0436">Ligase</keyword>
<comment type="caution">
    <text evidence="5">The sequence shown here is derived from an EMBL/GenBank/DDBJ whole genome shotgun (WGS) entry which is preliminary data.</text>
</comment>
<protein>
    <submittedName>
        <fullName evidence="5">Long-chain-fatty-acid--CoA ligase</fullName>
    </submittedName>
</protein>
<dbReference type="InterPro" id="IPR042099">
    <property type="entry name" value="ANL_N_sf"/>
</dbReference>
<dbReference type="InterPro" id="IPR025110">
    <property type="entry name" value="AMP-bd_C"/>
</dbReference>
<evidence type="ECO:0000259" key="3">
    <source>
        <dbReference type="Pfam" id="PF00501"/>
    </source>
</evidence>
<proteinExistence type="inferred from homology"/>
<dbReference type="Gene3D" id="3.40.50.12780">
    <property type="entry name" value="N-terminal domain of ligase-like"/>
    <property type="match status" value="1"/>
</dbReference>
<dbReference type="GO" id="GO:0006631">
    <property type="term" value="P:fatty acid metabolic process"/>
    <property type="evidence" value="ECO:0007669"/>
    <property type="project" value="TreeGrafter"/>
</dbReference>
<feature type="domain" description="AMP-dependent synthetase/ligase" evidence="3">
    <location>
        <begin position="15"/>
        <end position="373"/>
    </location>
</feature>
<dbReference type="AlphaFoldDB" id="A0A520KYS3"/>
<dbReference type="SUPFAM" id="SSF56801">
    <property type="entry name" value="Acetyl-CoA synthetase-like"/>
    <property type="match status" value="1"/>
</dbReference>
<reference evidence="5 6" key="1">
    <citation type="journal article" date="2019" name="Nat. Microbiol.">
        <title>Wide diversity of methane and short-chain alkane metabolisms in uncultured archaea.</title>
        <authorList>
            <person name="Borrel G."/>
            <person name="Adam P.S."/>
            <person name="McKay L.J."/>
            <person name="Chen L.X."/>
            <person name="Sierra-Garcia I.N."/>
            <person name="Sieber C.M."/>
            <person name="Letourneur Q."/>
            <person name="Ghozlane A."/>
            <person name="Andersen G.L."/>
            <person name="Li W.J."/>
            <person name="Hallam S.J."/>
            <person name="Muyzer G."/>
            <person name="de Oliveira V.M."/>
            <person name="Inskeep W.P."/>
            <person name="Banfield J.F."/>
            <person name="Gribaldo S."/>
        </authorList>
    </citation>
    <scope>NUCLEOTIDE SEQUENCE [LARGE SCALE GENOMIC DNA]</scope>
    <source>
        <strain evidence="5">NM1b</strain>
    </source>
</reference>
<dbReference type="Proteomes" id="UP000320766">
    <property type="component" value="Unassembled WGS sequence"/>
</dbReference>
<accession>A0A520KYS3</accession>
<evidence type="ECO:0000313" key="5">
    <source>
        <dbReference type="EMBL" id="RZN73384.1"/>
    </source>
</evidence>
<dbReference type="InterPro" id="IPR000873">
    <property type="entry name" value="AMP-dep_synth/lig_dom"/>
</dbReference>
<dbReference type="PANTHER" id="PTHR43201:SF5">
    <property type="entry name" value="MEDIUM-CHAIN ACYL-COA LIGASE ACSF2, MITOCHONDRIAL"/>
    <property type="match status" value="1"/>
</dbReference>
<organism evidence="5 6">
    <name type="scientific">Candidatus Methanolliviera hydrocarbonicum</name>
    <dbReference type="NCBI Taxonomy" id="2491085"/>
    <lineage>
        <taxon>Archaea</taxon>
        <taxon>Methanobacteriati</taxon>
        <taxon>Methanobacteriota</taxon>
        <taxon>Candidatus Methanoliparia</taxon>
        <taxon>Candidatus Methanoliparales</taxon>
        <taxon>Candidatus Methanollivieraceae</taxon>
        <taxon>Candidatus Methanolliviera</taxon>
    </lineage>
</organism>
<dbReference type="Gene3D" id="3.30.300.30">
    <property type="match status" value="1"/>
</dbReference>
<dbReference type="FunFam" id="3.30.300.30:FF:000008">
    <property type="entry name" value="2,3-dihydroxybenzoate-AMP ligase"/>
    <property type="match status" value="1"/>
</dbReference>
<comment type="similarity">
    <text evidence="1">Belongs to the ATP-dependent AMP-binding enzyme family.</text>
</comment>